<evidence type="ECO:0000313" key="2">
    <source>
        <dbReference type="Proteomes" id="UP001326199"/>
    </source>
</evidence>
<sequence>MPTDSVIWHHGEPPDVRMPSPIWTIKRFGIPSTTLLLTSIVSKAT</sequence>
<gene>
    <name evidence="1" type="ORF">QC763_0058070</name>
</gene>
<dbReference type="RefSeq" id="XP_062767475.1">
    <property type="nucleotide sequence ID" value="XM_062905819.1"/>
</dbReference>
<protein>
    <submittedName>
        <fullName evidence="1">Uncharacterized protein</fullName>
    </submittedName>
</protein>
<reference evidence="1 2" key="1">
    <citation type="journal article" date="2023" name="bioRxiv">
        <title>High-quality genome assemblies of four members of thePodospora anserinaspecies complex.</title>
        <authorList>
            <person name="Ament-Velasquez S.L."/>
            <person name="Vogan A.A."/>
            <person name="Wallerman O."/>
            <person name="Hartmann F."/>
            <person name="Gautier V."/>
            <person name="Silar P."/>
            <person name="Giraud T."/>
            <person name="Johannesson H."/>
        </authorList>
    </citation>
    <scope>NUCLEOTIDE SEQUENCE [LARGE SCALE GENOMIC DNA]</scope>
    <source>
        <strain evidence="1 2">CBS 411.78</strain>
    </source>
</reference>
<comment type="caution">
    <text evidence="1">The sequence shown here is derived from an EMBL/GenBank/DDBJ whole genome shotgun (WGS) entry which is preliminary data.</text>
</comment>
<name>A0ABR0HI00_9PEZI</name>
<keyword evidence="2" id="KW-1185">Reference proteome</keyword>
<dbReference type="GeneID" id="87925887"/>
<organism evidence="1 2">
    <name type="scientific">Podospora pseudopauciseta</name>
    <dbReference type="NCBI Taxonomy" id="2093780"/>
    <lineage>
        <taxon>Eukaryota</taxon>
        <taxon>Fungi</taxon>
        <taxon>Dikarya</taxon>
        <taxon>Ascomycota</taxon>
        <taxon>Pezizomycotina</taxon>
        <taxon>Sordariomycetes</taxon>
        <taxon>Sordariomycetidae</taxon>
        <taxon>Sordariales</taxon>
        <taxon>Podosporaceae</taxon>
        <taxon>Podospora</taxon>
    </lineage>
</organism>
<proteinExistence type="predicted"/>
<dbReference type="Proteomes" id="UP001326199">
    <property type="component" value="Unassembled WGS sequence"/>
</dbReference>
<dbReference type="EMBL" id="JAFFHB010000004">
    <property type="protein sequence ID" value="KAK4667509.1"/>
    <property type="molecule type" value="Genomic_DNA"/>
</dbReference>
<accession>A0ABR0HI00</accession>
<evidence type="ECO:0000313" key="1">
    <source>
        <dbReference type="EMBL" id="KAK4667509.1"/>
    </source>
</evidence>